<proteinExistence type="predicted"/>
<accession>A0A226EVX7</accession>
<dbReference type="InterPro" id="IPR036179">
    <property type="entry name" value="Ig-like_dom_sf"/>
</dbReference>
<feature type="domain" description="Ig-like" evidence="3">
    <location>
        <begin position="214"/>
        <end position="317"/>
    </location>
</feature>
<dbReference type="STRING" id="158441.A0A226EVX7"/>
<dbReference type="InterPro" id="IPR013783">
    <property type="entry name" value="Ig-like_fold"/>
</dbReference>
<sequence length="398" mass="44839">MSIQRRMASEFRTQCLPSPTTNDTAFISPTSNNSSASSGTRKRTRIPPPPSSTSGGRMTLFTLIYISLAVIILFLSPSAYADAIPLMLSTNATLKNGKEVYKEYVARGKHVDITCTAPVPDAELKWYRLVNGQPEDMDKVCGVPDVELSDRKKPPVHCKVNRDVKSDSVIIKLEIKRVRKEDNDTLGTVKDFRKYMCKANRGNNEGKKEVEVAERVSATRTFDHRGVMSLTVTEGEKLQIYCDIHGVNSSDFEGSNPKVELKWTKDGEDWNPYKFAGPEDIIKIGRVEETEKGKPYRSGYNITMAERDHRGFYTCSLVRRDDKYQSDQYAGPSLEKKDPDKSVEFTYYVRVKDKLGALWPFLGICGEVIILCAIILIYEKRKSKAELEESDTDGSPDQ</sequence>
<reference evidence="4 5" key="1">
    <citation type="submission" date="2015-12" db="EMBL/GenBank/DDBJ databases">
        <title>The genome of Folsomia candida.</title>
        <authorList>
            <person name="Faddeeva A."/>
            <person name="Derks M.F."/>
            <person name="Anvar Y."/>
            <person name="Smit S."/>
            <person name="Van Straalen N."/>
            <person name="Roelofs D."/>
        </authorList>
    </citation>
    <scope>NUCLEOTIDE SEQUENCE [LARGE SCALE GENOMIC DNA]</scope>
    <source>
        <strain evidence="4 5">VU population</strain>
        <tissue evidence="4">Whole body</tissue>
    </source>
</reference>
<keyword evidence="2" id="KW-0812">Transmembrane</keyword>
<feature type="region of interest" description="Disordered" evidence="1">
    <location>
        <begin position="1"/>
        <end position="53"/>
    </location>
</feature>
<dbReference type="SUPFAM" id="SSF48726">
    <property type="entry name" value="Immunoglobulin"/>
    <property type="match status" value="1"/>
</dbReference>
<dbReference type="EMBL" id="LNIX01000001">
    <property type="protein sequence ID" value="OXA61244.1"/>
    <property type="molecule type" value="Genomic_DNA"/>
</dbReference>
<feature type="transmembrane region" description="Helical" evidence="2">
    <location>
        <begin position="357"/>
        <end position="378"/>
    </location>
</feature>
<dbReference type="OrthoDB" id="5970915at2759"/>
<dbReference type="Gene3D" id="2.60.40.10">
    <property type="entry name" value="Immunoglobulins"/>
    <property type="match status" value="1"/>
</dbReference>
<feature type="domain" description="Ig-like" evidence="3">
    <location>
        <begin position="85"/>
        <end position="213"/>
    </location>
</feature>
<dbReference type="OMA" id="CKANRGN"/>
<dbReference type="InterPro" id="IPR003599">
    <property type="entry name" value="Ig_sub"/>
</dbReference>
<evidence type="ECO:0000256" key="1">
    <source>
        <dbReference type="SAM" id="MobiDB-lite"/>
    </source>
</evidence>
<comment type="caution">
    <text evidence="4">The sequence shown here is derived from an EMBL/GenBank/DDBJ whole genome shotgun (WGS) entry which is preliminary data.</text>
</comment>
<protein>
    <submittedName>
        <fullName evidence="4">Basigin</fullName>
    </submittedName>
</protein>
<keyword evidence="2" id="KW-0472">Membrane</keyword>
<dbReference type="AlphaFoldDB" id="A0A226EVX7"/>
<evidence type="ECO:0000256" key="2">
    <source>
        <dbReference type="SAM" id="Phobius"/>
    </source>
</evidence>
<keyword evidence="2" id="KW-1133">Transmembrane helix</keyword>
<evidence type="ECO:0000313" key="5">
    <source>
        <dbReference type="Proteomes" id="UP000198287"/>
    </source>
</evidence>
<dbReference type="Proteomes" id="UP000198287">
    <property type="component" value="Unassembled WGS sequence"/>
</dbReference>
<feature type="compositionally biased region" description="Low complexity" evidence="1">
    <location>
        <begin position="28"/>
        <end position="39"/>
    </location>
</feature>
<gene>
    <name evidence="4" type="ORF">Fcan01_02689</name>
</gene>
<feature type="transmembrane region" description="Helical" evidence="2">
    <location>
        <begin position="60"/>
        <end position="80"/>
    </location>
</feature>
<organism evidence="4 5">
    <name type="scientific">Folsomia candida</name>
    <name type="common">Springtail</name>
    <dbReference type="NCBI Taxonomy" id="158441"/>
    <lineage>
        <taxon>Eukaryota</taxon>
        <taxon>Metazoa</taxon>
        <taxon>Ecdysozoa</taxon>
        <taxon>Arthropoda</taxon>
        <taxon>Hexapoda</taxon>
        <taxon>Collembola</taxon>
        <taxon>Entomobryomorpha</taxon>
        <taxon>Isotomoidea</taxon>
        <taxon>Isotomidae</taxon>
        <taxon>Proisotominae</taxon>
        <taxon>Folsomia</taxon>
    </lineage>
</organism>
<evidence type="ECO:0000259" key="3">
    <source>
        <dbReference type="PROSITE" id="PS50835"/>
    </source>
</evidence>
<name>A0A226EVX7_FOLCA</name>
<keyword evidence="5" id="KW-1185">Reference proteome</keyword>
<evidence type="ECO:0000313" key="4">
    <source>
        <dbReference type="EMBL" id="OXA61244.1"/>
    </source>
</evidence>
<dbReference type="PROSITE" id="PS50835">
    <property type="entry name" value="IG_LIKE"/>
    <property type="match status" value="2"/>
</dbReference>
<dbReference type="InterPro" id="IPR007110">
    <property type="entry name" value="Ig-like_dom"/>
</dbReference>
<feature type="compositionally biased region" description="Polar residues" evidence="1">
    <location>
        <begin position="11"/>
        <end position="27"/>
    </location>
</feature>
<dbReference type="SMART" id="SM00409">
    <property type="entry name" value="IG"/>
    <property type="match status" value="2"/>
</dbReference>